<dbReference type="RefSeq" id="XP_041185041.1">
    <property type="nucleotide sequence ID" value="XM_041342531.1"/>
</dbReference>
<dbReference type="GeneID" id="64636547"/>
<organism evidence="1 2">
    <name type="scientific">Suillus subaureus</name>
    <dbReference type="NCBI Taxonomy" id="48587"/>
    <lineage>
        <taxon>Eukaryota</taxon>
        <taxon>Fungi</taxon>
        <taxon>Dikarya</taxon>
        <taxon>Basidiomycota</taxon>
        <taxon>Agaricomycotina</taxon>
        <taxon>Agaricomycetes</taxon>
        <taxon>Agaricomycetidae</taxon>
        <taxon>Boletales</taxon>
        <taxon>Suillineae</taxon>
        <taxon>Suillaceae</taxon>
        <taxon>Suillus</taxon>
    </lineage>
</organism>
<dbReference type="InterPro" id="IPR011990">
    <property type="entry name" value="TPR-like_helical_dom_sf"/>
</dbReference>
<reference evidence="1" key="1">
    <citation type="journal article" date="2020" name="New Phytol.">
        <title>Comparative genomics reveals dynamic genome evolution in host specialist ectomycorrhizal fungi.</title>
        <authorList>
            <person name="Lofgren L.A."/>
            <person name="Nguyen N.H."/>
            <person name="Vilgalys R."/>
            <person name="Ruytinx J."/>
            <person name="Liao H.L."/>
            <person name="Branco S."/>
            <person name="Kuo A."/>
            <person name="LaButti K."/>
            <person name="Lipzen A."/>
            <person name="Andreopoulos W."/>
            <person name="Pangilinan J."/>
            <person name="Riley R."/>
            <person name="Hundley H."/>
            <person name="Na H."/>
            <person name="Barry K."/>
            <person name="Grigoriev I.V."/>
            <person name="Stajich J.E."/>
            <person name="Kennedy P.G."/>
        </authorList>
    </citation>
    <scope>NUCLEOTIDE SEQUENCE</scope>
    <source>
        <strain evidence="1">MN1</strain>
    </source>
</reference>
<protein>
    <recommendedName>
        <fullName evidence="3">CHAT domain-containing protein</fullName>
    </recommendedName>
</protein>
<dbReference type="Gene3D" id="1.25.40.10">
    <property type="entry name" value="Tetratricopeptide repeat domain"/>
    <property type="match status" value="1"/>
</dbReference>
<comment type="caution">
    <text evidence="1">The sequence shown here is derived from an EMBL/GenBank/DDBJ whole genome shotgun (WGS) entry which is preliminary data.</text>
</comment>
<dbReference type="AlphaFoldDB" id="A0A9P7APR8"/>
<evidence type="ECO:0000313" key="2">
    <source>
        <dbReference type="Proteomes" id="UP000807769"/>
    </source>
</evidence>
<keyword evidence="2" id="KW-1185">Reference proteome</keyword>
<sequence>MALHRETLALHPDGHPDQTKTLNNLANQYSIHLNLSTWSWQQGNDQDLDEAITLHREVLVLHPAGHSDWPKSLNCLAGRLSSCFNDRGNGRDLDEAITLHREALALSLVHESLATVYLLFYQSGIDGPGSLNAVMDHLKAAANVVSRGFLSRLRASLHWVHHASQHSHGTELEAYATSMQLLDVYMSVTVSVSSRHNAIKEFPSTLAVDAVSCALRSGDDPKGQCRSSSNSVQTSSGGLEWSCEEVPKIEGFSRFLLPPLFSDLQEAARDGPIIVLVACKSSCNAIIIPHKQPPISIQLPTDFEKLARLVDALQEAVHKEAGPKGKQPALTKALRELWGNVVRPVVEKLGEFAPRGSRIWCPTSLFNFLPLHAAGEYRANGGSLSQ</sequence>
<evidence type="ECO:0008006" key="3">
    <source>
        <dbReference type="Google" id="ProtNLM"/>
    </source>
</evidence>
<accession>A0A9P7APR8</accession>
<gene>
    <name evidence="1" type="ORF">BJ212DRAFT_1592678</name>
</gene>
<dbReference type="Proteomes" id="UP000807769">
    <property type="component" value="Unassembled WGS sequence"/>
</dbReference>
<dbReference type="OrthoDB" id="2677767at2759"/>
<dbReference type="EMBL" id="JABBWG010000416">
    <property type="protein sequence ID" value="KAG1793790.1"/>
    <property type="molecule type" value="Genomic_DNA"/>
</dbReference>
<name>A0A9P7APR8_9AGAM</name>
<evidence type="ECO:0000313" key="1">
    <source>
        <dbReference type="EMBL" id="KAG1793790.1"/>
    </source>
</evidence>
<proteinExistence type="predicted"/>